<dbReference type="InterPro" id="IPR041492">
    <property type="entry name" value="HAD_2"/>
</dbReference>
<accession>A0A5M3T588</accession>
<gene>
    <name evidence="1" type="ORF">NIES46_29430</name>
</gene>
<dbReference type="PANTHER" id="PTHR18901">
    <property type="entry name" value="2-DEOXYGLUCOSE-6-PHOSPHATE PHOSPHATASE 2"/>
    <property type="match status" value="1"/>
</dbReference>
<dbReference type="InterPro" id="IPR036412">
    <property type="entry name" value="HAD-like_sf"/>
</dbReference>
<evidence type="ECO:0008006" key="3">
    <source>
        <dbReference type="Google" id="ProtNLM"/>
    </source>
</evidence>
<dbReference type="Pfam" id="PF13419">
    <property type="entry name" value="HAD_2"/>
    <property type="match status" value="1"/>
</dbReference>
<comment type="caution">
    <text evidence="1">The sequence shown here is derived from an EMBL/GenBank/DDBJ whole genome shotgun (WGS) entry which is preliminary data.</text>
</comment>
<sequence length="232" mass="25805">MAITHVIYDLDGILLDTEPLHAKVNQAIANRYGKTIDRTLQYQLCGRKSKDSAALIVETLQLPLTAEAFLQEKDAIIYQYYPQVPPLPGIVRLTHHLANHNIPQAVATSSATRPFTAKTQPHQAWFSLFRCIVRGDDPELTRGKPAPDIFLITAKRLGAKPENCLVFEDSLAGVMAARQAGMCVVAIPPPEMDYSAYQQANQVLTSLEDFNPEYWHLPAFKPHNHPVSPAKV</sequence>
<dbReference type="RefSeq" id="WP_035736314.1">
    <property type="nucleotide sequence ID" value="NZ_BIMW01000110.1"/>
</dbReference>
<dbReference type="InterPro" id="IPR023214">
    <property type="entry name" value="HAD_sf"/>
</dbReference>
<name>A0A5M3T588_LIMPL</name>
<dbReference type="NCBIfam" id="TIGR01509">
    <property type="entry name" value="HAD-SF-IA-v3"/>
    <property type="match status" value="1"/>
</dbReference>
<dbReference type="InterPro" id="IPR006439">
    <property type="entry name" value="HAD-SF_hydro_IA"/>
</dbReference>
<evidence type="ECO:0000313" key="2">
    <source>
        <dbReference type="Proteomes" id="UP000326169"/>
    </source>
</evidence>
<dbReference type="Proteomes" id="UP000326169">
    <property type="component" value="Unassembled WGS sequence"/>
</dbReference>
<dbReference type="Gene3D" id="1.10.150.240">
    <property type="entry name" value="Putative phosphatase, domain 2"/>
    <property type="match status" value="1"/>
</dbReference>
<dbReference type="SUPFAM" id="SSF56784">
    <property type="entry name" value="HAD-like"/>
    <property type="match status" value="1"/>
</dbReference>
<keyword evidence="2" id="KW-1185">Reference proteome</keyword>
<dbReference type="SFLD" id="SFLDS00003">
    <property type="entry name" value="Haloacid_Dehalogenase"/>
    <property type="match status" value="1"/>
</dbReference>
<dbReference type="Gene3D" id="3.40.50.1000">
    <property type="entry name" value="HAD superfamily/HAD-like"/>
    <property type="match status" value="1"/>
</dbReference>
<dbReference type="EMBL" id="BIMW01000110">
    <property type="protein sequence ID" value="GCE94883.1"/>
    <property type="molecule type" value="Genomic_DNA"/>
</dbReference>
<dbReference type="GeneID" id="301683758"/>
<reference evidence="1 2" key="1">
    <citation type="journal article" date="2019" name="J Genomics">
        <title>The Draft Genome of a Hydrogen-producing Cyanobacterium, Arthrospira platensis NIES-46.</title>
        <authorList>
            <person name="Suzuki S."/>
            <person name="Yamaguchi H."/>
            <person name="Kawachi M."/>
        </authorList>
    </citation>
    <scope>NUCLEOTIDE SEQUENCE [LARGE SCALE GENOMIC DNA]</scope>
    <source>
        <strain evidence="1 2">NIES-46</strain>
    </source>
</reference>
<organism evidence="1 2">
    <name type="scientific">Limnospira platensis NIES-46</name>
    <dbReference type="NCBI Taxonomy" id="1236695"/>
    <lineage>
        <taxon>Bacteria</taxon>
        <taxon>Bacillati</taxon>
        <taxon>Cyanobacteriota</taxon>
        <taxon>Cyanophyceae</taxon>
        <taxon>Oscillatoriophycideae</taxon>
        <taxon>Oscillatoriales</taxon>
        <taxon>Sirenicapillariaceae</taxon>
        <taxon>Limnospira</taxon>
    </lineage>
</organism>
<dbReference type="SFLD" id="SFLDG01129">
    <property type="entry name" value="C1.5:_HAD__Beta-PGM__Phosphata"/>
    <property type="match status" value="1"/>
</dbReference>
<evidence type="ECO:0000313" key="1">
    <source>
        <dbReference type="EMBL" id="GCE94883.1"/>
    </source>
</evidence>
<dbReference type="InterPro" id="IPR023198">
    <property type="entry name" value="PGP-like_dom2"/>
</dbReference>
<proteinExistence type="predicted"/>
<dbReference type="PANTHER" id="PTHR18901:SF44">
    <property type="entry name" value="OS01G0757900 PROTEIN"/>
    <property type="match status" value="1"/>
</dbReference>
<protein>
    <recommendedName>
        <fullName evidence="3">HAD family hydrolase</fullName>
    </recommendedName>
</protein>